<dbReference type="CDD" id="cd06861">
    <property type="entry name" value="PX_Vps5p"/>
    <property type="match status" value="1"/>
</dbReference>
<dbReference type="PANTHER" id="PTHR10555:SF170">
    <property type="entry name" value="FI18122P1"/>
    <property type="match status" value="1"/>
</dbReference>
<evidence type="ECO:0000256" key="10">
    <source>
        <dbReference type="ARBA" id="ARBA00023136"/>
    </source>
</evidence>
<dbReference type="Pfam" id="PF09325">
    <property type="entry name" value="Vps5"/>
    <property type="match status" value="1"/>
</dbReference>
<evidence type="ECO:0000256" key="4">
    <source>
        <dbReference type="ARBA" id="ARBA00010883"/>
    </source>
</evidence>
<keyword evidence="7" id="KW-0597">Phosphoprotein</keyword>
<dbReference type="SMART" id="SM00312">
    <property type="entry name" value="PX"/>
    <property type="match status" value="1"/>
</dbReference>
<evidence type="ECO:0000256" key="1">
    <source>
        <dbReference type="ARBA" id="ARBA00004287"/>
    </source>
</evidence>
<evidence type="ECO:0000256" key="6">
    <source>
        <dbReference type="ARBA" id="ARBA00022490"/>
    </source>
</evidence>
<comment type="subcellular location">
    <subcellularLocation>
        <location evidence="2">Cytoplasm</location>
    </subcellularLocation>
    <subcellularLocation>
        <location evidence="3">Golgi apparatus</location>
    </subcellularLocation>
    <subcellularLocation>
        <location evidence="1">Membrane</location>
        <topology evidence="1">Peripheral membrane protein</topology>
        <orientation evidence="1">Cytoplasmic side</orientation>
    </subcellularLocation>
</comment>
<feature type="compositionally biased region" description="Gly residues" evidence="11">
    <location>
        <begin position="509"/>
        <end position="518"/>
    </location>
</feature>
<keyword evidence="9" id="KW-0333">Golgi apparatus</keyword>
<keyword evidence="8" id="KW-0653">Protein transport</keyword>
<feature type="compositionally biased region" description="Low complexity" evidence="11">
    <location>
        <begin position="554"/>
        <end position="568"/>
    </location>
</feature>
<dbReference type="SUPFAM" id="SSF103657">
    <property type="entry name" value="BAR/IMD domain-like"/>
    <property type="match status" value="1"/>
</dbReference>
<dbReference type="GO" id="GO:0015031">
    <property type="term" value="P:protein transport"/>
    <property type="evidence" value="ECO:0007669"/>
    <property type="project" value="UniProtKB-KW"/>
</dbReference>
<keyword evidence="6" id="KW-0963">Cytoplasm</keyword>
<dbReference type="InterPro" id="IPR015404">
    <property type="entry name" value="Vps5_C"/>
</dbReference>
<dbReference type="GO" id="GO:0042147">
    <property type="term" value="P:retrograde transport, endosome to Golgi"/>
    <property type="evidence" value="ECO:0007669"/>
    <property type="project" value="TreeGrafter"/>
</dbReference>
<evidence type="ECO:0000256" key="8">
    <source>
        <dbReference type="ARBA" id="ARBA00022927"/>
    </source>
</evidence>
<dbReference type="InterPro" id="IPR027267">
    <property type="entry name" value="AH/BAR_dom_sf"/>
</dbReference>
<dbReference type="EMBL" id="KI669493">
    <property type="protein sequence ID" value="OCF37188.1"/>
    <property type="molecule type" value="Genomic_DNA"/>
</dbReference>
<dbReference type="GO" id="GO:0045053">
    <property type="term" value="P:protein retention in Golgi apparatus"/>
    <property type="evidence" value="ECO:0007669"/>
    <property type="project" value="TreeGrafter"/>
</dbReference>
<feature type="compositionally biased region" description="Polar residues" evidence="11">
    <location>
        <begin position="143"/>
        <end position="158"/>
    </location>
</feature>
<dbReference type="GO" id="GO:0005829">
    <property type="term" value="C:cytosol"/>
    <property type="evidence" value="ECO:0007669"/>
    <property type="project" value="GOC"/>
</dbReference>
<dbReference type="PROSITE" id="PS50195">
    <property type="entry name" value="PX"/>
    <property type="match status" value="1"/>
</dbReference>
<dbReference type="GO" id="GO:0005768">
    <property type="term" value="C:endosome"/>
    <property type="evidence" value="ECO:0007669"/>
    <property type="project" value="TreeGrafter"/>
</dbReference>
<dbReference type="Gene3D" id="1.20.1270.60">
    <property type="entry name" value="Arfaptin homology (AH) domain/BAR domain"/>
    <property type="match status" value="1"/>
</dbReference>
<dbReference type="InterPro" id="IPR036871">
    <property type="entry name" value="PX_dom_sf"/>
</dbReference>
<proteinExistence type="inferred from homology"/>
<keyword evidence="10" id="KW-0472">Membrane</keyword>
<feature type="domain" description="PX" evidence="12">
    <location>
        <begin position="613"/>
        <end position="729"/>
    </location>
</feature>
<feature type="compositionally biased region" description="Polar residues" evidence="11">
    <location>
        <begin position="180"/>
        <end position="193"/>
    </location>
</feature>
<dbReference type="AlphaFoldDB" id="A0A1B9H1N1"/>
<dbReference type="Gene3D" id="3.30.1520.10">
    <property type="entry name" value="Phox-like domain"/>
    <property type="match status" value="1"/>
</dbReference>
<feature type="compositionally biased region" description="Acidic residues" evidence="11">
    <location>
        <begin position="499"/>
        <end position="508"/>
    </location>
</feature>
<dbReference type="InterPro" id="IPR001683">
    <property type="entry name" value="PX_dom"/>
</dbReference>
<comment type="similarity">
    <text evidence="4">Belongs to the sorting nexin family.</text>
</comment>
<dbReference type="InterPro" id="IPR037868">
    <property type="entry name" value="PX_Vps5"/>
</dbReference>
<dbReference type="PANTHER" id="PTHR10555">
    <property type="entry name" value="SORTING NEXIN"/>
    <property type="match status" value="1"/>
</dbReference>
<feature type="compositionally biased region" description="Basic and acidic residues" evidence="11">
    <location>
        <begin position="269"/>
        <end position="296"/>
    </location>
</feature>
<dbReference type="GO" id="GO:0030904">
    <property type="term" value="C:retromer complex"/>
    <property type="evidence" value="ECO:0007669"/>
    <property type="project" value="UniProtKB-ARBA"/>
</dbReference>
<keyword evidence="5" id="KW-0813">Transport</keyword>
<feature type="compositionally biased region" description="Polar residues" evidence="11">
    <location>
        <begin position="582"/>
        <end position="604"/>
    </location>
</feature>
<reference evidence="13 14" key="1">
    <citation type="submission" date="2013-07" db="EMBL/GenBank/DDBJ databases">
        <title>The Genome Sequence of Cryptococcus heveanensis BCC8398.</title>
        <authorList>
            <consortium name="The Broad Institute Genome Sequencing Platform"/>
            <person name="Cuomo C."/>
            <person name="Litvintseva A."/>
            <person name="Chen Y."/>
            <person name="Heitman J."/>
            <person name="Sun S."/>
            <person name="Springer D."/>
            <person name="Dromer F."/>
            <person name="Young S.K."/>
            <person name="Zeng Q."/>
            <person name="Gargeya S."/>
            <person name="Fitzgerald M."/>
            <person name="Abouelleil A."/>
            <person name="Alvarado L."/>
            <person name="Berlin A.M."/>
            <person name="Chapman S.B."/>
            <person name="Dewar J."/>
            <person name="Goldberg J."/>
            <person name="Griggs A."/>
            <person name="Gujja S."/>
            <person name="Hansen M."/>
            <person name="Howarth C."/>
            <person name="Imamovic A."/>
            <person name="Larimer J."/>
            <person name="McCowan C."/>
            <person name="Murphy C."/>
            <person name="Pearson M."/>
            <person name="Priest M."/>
            <person name="Roberts A."/>
            <person name="Saif S."/>
            <person name="Shea T."/>
            <person name="Sykes S."/>
            <person name="Wortman J."/>
            <person name="Nusbaum C."/>
            <person name="Birren B."/>
        </authorList>
    </citation>
    <scope>NUCLEOTIDE SEQUENCE [LARGE SCALE GENOMIC DNA]</scope>
    <source>
        <strain evidence="13 14">BCC8398</strain>
    </source>
</reference>
<accession>A0A1B9H1N1</accession>
<evidence type="ECO:0000256" key="3">
    <source>
        <dbReference type="ARBA" id="ARBA00004555"/>
    </source>
</evidence>
<gene>
    <name evidence="13" type="ORF">I316_01095</name>
</gene>
<evidence type="ECO:0000313" key="14">
    <source>
        <dbReference type="Proteomes" id="UP000092666"/>
    </source>
</evidence>
<feature type="compositionally biased region" description="Low complexity" evidence="11">
    <location>
        <begin position="41"/>
        <end position="75"/>
    </location>
</feature>
<organism evidence="13 14">
    <name type="scientific">Kwoniella heveanensis BCC8398</name>
    <dbReference type="NCBI Taxonomy" id="1296120"/>
    <lineage>
        <taxon>Eukaryota</taxon>
        <taxon>Fungi</taxon>
        <taxon>Dikarya</taxon>
        <taxon>Basidiomycota</taxon>
        <taxon>Agaricomycotina</taxon>
        <taxon>Tremellomycetes</taxon>
        <taxon>Tremellales</taxon>
        <taxon>Cryptococcaceae</taxon>
        <taxon>Kwoniella</taxon>
    </lineage>
</organism>
<protein>
    <recommendedName>
        <fullName evidence="12">PX domain-containing protein</fullName>
    </recommendedName>
</protein>
<evidence type="ECO:0000256" key="11">
    <source>
        <dbReference type="SAM" id="MobiDB-lite"/>
    </source>
</evidence>
<dbReference type="Proteomes" id="UP000092666">
    <property type="component" value="Unassembled WGS sequence"/>
</dbReference>
<feature type="region of interest" description="Disordered" evidence="11">
    <location>
        <begin position="1"/>
        <end position="609"/>
    </location>
</feature>
<evidence type="ECO:0000259" key="12">
    <source>
        <dbReference type="PROSITE" id="PS50195"/>
    </source>
</evidence>
<dbReference type="STRING" id="1296120.A0A1B9H1N1"/>
<keyword evidence="14" id="KW-1185">Reference proteome</keyword>
<dbReference type="OrthoDB" id="271164at2759"/>
<dbReference type="FunFam" id="3.30.1520.10:FF:000013">
    <property type="entry name" value="Putative Sorting nexin 3"/>
    <property type="match status" value="1"/>
</dbReference>
<reference evidence="14" key="2">
    <citation type="submission" date="2013-12" db="EMBL/GenBank/DDBJ databases">
        <title>Evolution of pathogenesis and genome organization in the Tremellales.</title>
        <authorList>
            <person name="Cuomo C."/>
            <person name="Litvintseva A."/>
            <person name="Heitman J."/>
            <person name="Chen Y."/>
            <person name="Sun S."/>
            <person name="Springer D."/>
            <person name="Dromer F."/>
            <person name="Young S."/>
            <person name="Zeng Q."/>
            <person name="Chapman S."/>
            <person name="Gujja S."/>
            <person name="Saif S."/>
            <person name="Birren B."/>
        </authorList>
    </citation>
    <scope>NUCLEOTIDE SEQUENCE [LARGE SCALE GENOMIC DNA]</scope>
    <source>
        <strain evidence="14">BCC8398</strain>
    </source>
</reference>
<evidence type="ECO:0000256" key="2">
    <source>
        <dbReference type="ARBA" id="ARBA00004496"/>
    </source>
</evidence>
<dbReference type="GO" id="GO:0005794">
    <property type="term" value="C:Golgi apparatus"/>
    <property type="evidence" value="ECO:0007669"/>
    <property type="project" value="UniProtKB-SubCell"/>
</dbReference>
<feature type="compositionally biased region" description="Polar residues" evidence="11">
    <location>
        <begin position="376"/>
        <end position="392"/>
    </location>
</feature>
<feature type="compositionally biased region" description="Low complexity" evidence="11">
    <location>
        <begin position="237"/>
        <end position="253"/>
    </location>
</feature>
<dbReference type="GO" id="GO:0035091">
    <property type="term" value="F:phosphatidylinositol binding"/>
    <property type="evidence" value="ECO:0007669"/>
    <property type="project" value="InterPro"/>
</dbReference>
<name>A0A1B9H1N1_9TREE</name>
<feature type="compositionally biased region" description="Low complexity" evidence="11">
    <location>
        <begin position="112"/>
        <end position="122"/>
    </location>
</feature>
<evidence type="ECO:0000313" key="13">
    <source>
        <dbReference type="EMBL" id="OCF37188.1"/>
    </source>
</evidence>
<feature type="compositionally biased region" description="Basic and acidic residues" evidence="11">
    <location>
        <begin position="322"/>
        <end position="347"/>
    </location>
</feature>
<dbReference type="SUPFAM" id="SSF64268">
    <property type="entry name" value="PX domain"/>
    <property type="match status" value="1"/>
</dbReference>
<evidence type="ECO:0000256" key="7">
    <source>
        <dbReference type="ARBA" id="ARBA00022553"/>
    </source>
</evidence>
<evidence type="ECO:0000256" key="9">
    <source>
        <dbReference type="ARBA" id="ARBA00023034"/>
    </source>
</evidence>
<sequence>MDEEASFANLLASTTLPSRPSWDASSPAGGAEADPWANPFSSSSTLLSDAHSNPFASTFPTSTATSSTLPTFAAPESPREEVSPYVQRLQDDAELGVGKMPDPPSVIAAREQSQSQTQAQSTLFTAPRSPFDPNPRGVYASSAFATPTTLEVESNPFGSSSSSTAIATAQDPAQAPFIPPQTQQSPIATSHAPSTAAGGKKGLPSDLIDEDLMAASDPEQSLKKAFVKSKPKPRPSTPNASSSDANSSGGAESKATEKKAYVFTPGSSKKKDAIKDVKDEKDEKAVRVEGDEHKAETVVNGSESTSEQDGKTTQLNAKTVRGGHDDGVKTADDGEKTLDESVKKVEVTEPESPSTPTKKDAASAASTSPLTESKHSTPTATTRVASQSQSEPKSPAAIPLPASNLPTPTVSRVPTPLPPKSEPTDSSSVLATPSIDRVSVSPLDAPAQPADEDFGFKSLSIGGSAMSAPPVPQKESWGDKAISPPTSSSRFGGRGWGAMEEDEGDAEGDSGGLFGKGGPSVIASARADPWGGSNDLASGGSGWGEKSMEEALASTDPSSSSRYSESTSNGLASPTRLGLETSVLSSSGAPTSPDGSSIQTPTTSPRKKLSSVPVFQITVGDPTKVGDPVRGYTVYTVKTQTTSPHYRKGSFSVLRRFSDFLWLFEVLTSNNPGVIVPPVPGKHTFGRFQDQFIETRRAALQRCLGKITSHPVLQLDPDLRLFLESDSFAYESKARRQEVQAAEKHSASLLTGWTGPKFVEHDDWFDSRKNFLDSLESQLKSLSKSIEVSSKNRLELSQSISEFAETITALSESDLGTALSTTLAHLASIAEKEKDSSEEQAKDEVVEILNLADEYVRFIGSVRGAFGGRVKAWTAWQNQEKEVTRVKAQREKLRAQGRLGDRAQSSLAEVAEAERKARDLHGTYDHLSRLTKSEFVRFERERIIEFKATLERYLDGMMERERELIGAWEGLHKEIVGLVDRSSAGTGRNGSVNGARD</sequence>
<dbReference type="Pfam" id="PF00787">
    <property type="entry name" value="PX"/>
    <property type="match status" value="1"/>
</dbReference>
<dbReference type="FunFam" id="1.20.1270.60:FF:000022">
    <property type="entry name" value="Sorting nexin 3 protein"/>
    <property type="match status" value="1"/>
</dbReference>
<feature type="compositionally biased region" description="Polar residues" evidence="11">
    <location>
        <begin position="299"/>
        <end position="317"/>
    </location>
</feature>
<evidence type="ECO:0000256" key="5">
    <source>
        <dbReference type="ARBA" id="ARBA00022448"/>
    </source>
</evidence>